<keyword evidence="14" id="KW-0175">Coiled coil</keyword>
<organism evidence="17 18">
    <name type="scientific">Clostridium niameyense</name>
    <dbReference type="NCBI Taxonomy" id="1622073"/>
    <lineage>
        <taxon>Bacteria</taxon>
        <taxon>Bacillati</taxon>
        <taxon>Bacillota</taxon>
        <taxon>Clostridia</taxon>
        <taxon>Eubacteriales</taxon>
        <taxon>Clostridiaceae</taxon>
        <taxon>Clostridium</taxon>
    </lineage>
</organism>
<evidence type="ECO:0000256" key="9">
    <source>
        <dbReference type="ARBA" id="ARBA00022777"/>
    </source>
</evidence>
<dbReference type="InterPro" id="IPR003594">
    <property type="entry name" value="HATPase_dom"/>
</dbReference>
<keyword evidence="7 15" id="KW-0812">Transmembrane</keyword>
<dbReference type="InterPro" id="IPR003661">
    <property type="entry name" value="HisK_dim/P_dom"/>
</dbReference>
<dbReference type="SUPFAM" id="SSF55874">
    <property type="entry name" value="ATPase domain of HSP90 chaperone/DNA topoisomerase II/histidine kinase"/>
    <property type="match status" value="1"/>
</dbReference>
<dbReference type="InterPro" id="IPR004358">
    <property type="entry name" value="Sig_transdc_His_kin-like_C"/>
</dbReference>
<dbReference type="Pfam" id="PF02518">
    <property type="entry name" value="HATPase_c"/>
    <property type="match status" value="1"/>
</dbReference>
<feature type="transmembrane region" description="Helical" evidence="15">
    <location>
        <begin position="336"/>
        <end position="356"/>
    </location>
</feature>
<feature type="transmembrane region" description="Helical" evidence="15">
    <location>
        <begin position="264"/>
        <end position="285"/>
    </location>
</feature>
<evidence type="ECO:0000259" key="16">
    <source>
        <dbReference type="PROSITE" id="PS50109"/>
    </source>
</evidence>
<evidence type="ECO:0000256" key="5">
    <source>
        <dbReference type="ARBA" id="ARBA00022553"/>
    </source>
</evidence>
<evidence type="ECO:0000256" key="11">
    <source>
        <dbReference type="ARBA" id="ARBA00022989"/>
    </source>
</evidence>
<name>A0A6M0R8X5_9CLOT</name>
<dbReference type="CDD" id="cd00082">
    <property type="entry name" value="HisKA"/>
    <property type="match status" value="1"/>
</dbReference>
<dbReference type="PANTHER" id="PTHR45528">
    <property type="entry name" value="SENSOR HISTIDINE KINASE CPXA"/>
    <property type="match status" value="1"/>
</dbReference>
<feature type="transmembrane region" description="Helical" evidence="15">
    <location>
        <begin position="390"/>
        <end position="410"/>
    </location>
</feature>
<dbReference type="PRINTS" id="PR00344">
    <property type="entry name" value="BCTRLSENSOR"/>
</dbReference>
<evidence type="ECO:0000313" key="18">
    <source>
        <dbReference type="Proteomes" id="UP000473885"/>
    </source>
</evidence>
<dbReference type="EMBL" id="SXDP01000002">
    <property type="protein sequence ID" value="NEZ46227.1"/>
    <property type="molecule type" value="Genomic_DNA"/>
</dbReference>
<dbReference type="Gene3D" id="1.10.287.130">
    <property type="match status" value="1"/>
</dbReference>
<dbReference type="SUPFAM" id="SSF47384">
    <property type="entry name" value="Homodimeric domain of signal transducing histidine kinase"/>
    <property type="match status" value="1"/>
</dbReference>
<dbReference type="SMART" id="SM00388">
    <property type="entry name" value="HisKA"/>
    <property type="match status" value="1"/>
</dbReference>
<feature type="transmembrane region" description="Helical" evidence="15">
    <location>
        <begin position="416"/>
        <end position="438"/>
    </location>
</feature>
<dbReference type="GO" id="GO:0000155">
    <property type="term" value="F:phosphorelay sensor kinase activity"/>
    <property type="evidence" value="ECO:0007669"/>
    <property type="project" value="InterPro"/>
</dbReference>
<keyword evidence="9 17" id="KW-0418">Kinase</keyword>
<evidence type="ECO:0000256" key="4">
    <source>
        <dbReference type="ARBA" id="ARBA00022475"/>
    </source>
</evidence>
<evidence type="ECO:0000256" key="8">
    <source>
        <dbReference type="ARBA" id="ARBA00022741"/>
    </source>
</evidence>
<protein>
    <recommendedName>
        <fullName evidence="3">histidine kinase</fullName>
        <ecNumber evidence="3">2.7.13.3</ecNumber>
    </recommendedName>
</protein>
<comment type="catalytic activity">
    <reaction evidence="1">
        <text>ATP + protein L-histidine = ADP + protein N-phospho-L-histidine.</text>
        <dbReference type="EC" id="2.7.13.3"/>
    </reaction>
</comment>
<dbReference type="RefSeq" id="WP_163248528.1">
    <property type="nucleotide sequence ID" value="NZ_SXDP01000002.1"/>
</dbReference>
<dbReference type="SMART" id="SM00387">
    <property type="entry name" value="HATPase_c"/>
    <property type="match status" value="1"/>
</dbReference>
<reference evidence="17 18" key="1">
    <citation type="submission" date="2019-04" db="EMBL/GenBank/DDBJ databases">
        <title>Genome sequencing of Clostridium botulinum Groups I-IV and Clostridium butyricum.</title>
        <authorList>
            <person name="Brunt J."/>
            <person name="Van Vliet A.H.M."/>
            <person name="Stringer S.C."/>
            <person name="Carter A.T."/>
            <person name="Peck M.W."/>
        </authorList>
    </citation>
    <scope>NUCLEOTIDE SEQUENCE [LARGE SCALE GENOMIC DNA]</scope>
    <source>
        <strain evidence="17 18">IFR 18/094</strain>
    </source>
</reference>
<gene>
    <name evidence="17" type="ORF">FDF74_03250</name>
</gene>
<evidence type="ECO:0000256" key="14">
    <source>
        <dbReference type="SAM" id="Coils"/>
    </source>
</evidence>
<dbReference type="FunFam" id="1.10.287.130:FF:000008">
    <property type="entry name" value="Two-component sensor histidine kinase"/>
    <property type="match status" value="1"/>
</dbReference>
<dbReference type="Gene3D" id="3.30.565.10">
    <property type="entry name" value="Histidine kinase-like ATPase, C-terminal domain"/>
    <property type="match status" value="1"/>
</dbReference>
<keyword evidence="8" id="KW-0547">Nucleotide-binding</keyword>
<keyword evidence="11 15" id="KW-1133">Transmembrane helix</keyword>
<dbReference type="GO" id="GO:0005524">
    <property type="term" value="F:ATP binding"/>
    <property type="evidence" value="ECO:0007669"/>
    <property type="project" value="UniProtKB-KW"/>
</dbReference>
<dbReference type="InterPro" id="IPR036097">
    <property type="entry name" value="HisK_dim/P_sf"/>
</dbReference>
<keyword evidence="18" id="KW-1185">Reference proteome</keyword>
<proteinExistence type="predicted"/>
<feature type="transmembrane region" description="Helical" evidence="15">
    <location>
        <begin position="9"/>
        <end position="30"/>
    </location>
</feature>
<dbReference type="FunFam" id="3.30.565.10:FF:000013">
    <property type="entry name" value="Two-component sensor histidine kinase"/>
    <property type="match status" value="1"/>
</dbReference>
<keyword evidence="12" id="KW-0902">Two-component regulatory system</keyword>
<dbReference type="PROSITE" id="PS50109">
    <property type="entry name" value="HIS_KIN"/>
    <property type="match status" value="1"/>
</dbReference>
<dbReference type="Pfam" id="PF00512">
    <property type="entry name" value="HisKA"/>
    <property type="match status" value="1"/>
</dbReference>
<sequence length="718" mass="83883">MDIKLKNKFIYILTFVIGVYLLSLSALTGYDLIKNQKYLVKDYYFKSPHFDEELLNYSRNILAFHKDLKNYDKKSYKEKIINKNMIYKKSDYTLKLKEKSTQIESEYEAKINKAQNEGNIAEYEKLILEKNKRIEDLSKITPFKEDDIKDQVIKDTDKYYNNLKTYLSKKNYIKYYIKDLSNNSTYTNLKESPNENINIKKYTNSPNLYVIKLPYNDGNKYLEAINALFKNYNYEGYFMVLKHSSEYNPLINNYKYYNSIRNRLIKEILLCTFSLIMGLFIVIKIKKPNNLNKPFKIIKLYDCMSLDLKIFMFVIYTAIMAIYITNISFFYKPLEIQHFLKLSIISIYIFYFVYNLKYILVLKNNRGLLSTQCNNTLINKMKYRFVNKSIKYKIIFILLLSGMIGILLLLSLVSGIHGILIAPIGGIIYLSLLLIYLFKKADYLNEIIEATEEMTKGNLNYIITKNDTGVLGKLALNINNIKEGYKKSVEDQVKSERLKSELITNVSHDLKTPLTSIINYVNLLKNNNLDKDEFNSYIAILDRKSERLKHLIEDLFEASKMSSGSIKLNIEKVDVTALLKQSLAELDEKLKKAFLEVKFNYSNNNIYTNLDGKKTWRVFENLLNNIIKYSQPNTRVYIDLTEDNSKVIITMKNISSYEMNFDAEEIFERFKRGDTSRNTEGSGLGLAISKSIVELEGGTLSIKIDGDLFKVIIEFNKN</sequence>
<keyword evidence="4" id="KW-1003">Cell membrane</keyword>
<dbReference type="InterPro" id="IPR050398">
    <property type="entry name" value="HssS/ArlS-like"/>
</dbReference>
<evidence type="ECO:0000256" key="10">
    <source>
        <dbReference type="ARBA" id="ARBA00022840"/>
    </source>
</evidence>
<evidence type="ECO:0000256" key="13">
    <source>
        <dbReference type="ARBA" id="ARBA00023136"/>
    </source>
</evidence>
<feature type="transmembrane region" description="Helical" evidence="15">
    <location>
        <begin position="306"/>
        <end position="324"/>
    </location>
</feature>
<dbReference type="Proteomes" id="UP000473885">
    <property type="component" value="Unassembled WGS sequence"/>
</dbReference>
<accession>A0A6M0R8X5</accession>
<evidence type="ECO:0000256" key="1">
    <source>
        <dbReference type="ARBA" id="ARBA00000085"/>
    </source>
</evidence>
<dbReference type="PANTHER" id="PTHR45528:SF1">
    <property type="entry name" value="SENSOR HISTIDINE KINASE CPXA"/>
    <property type="match status" value="1"/>
</dbReference>
<evidence type="ECO:0000256" key="12">
    <source>
        <dbReference type="ARBA" id="ARBA00023012"/>
    </source>
</evidence>
<keyword evidence="5" id="KW-0597">Phosphoprotein</keyword>
<keyword evidence="13 15" id="KW-0472">Membrane</keyword>
<evidence type="ECO:0000256" key="15">
    <source>
        <dbReference type="SAM" id="Phobius"/>
    </source>
</evidence>
<evidence type="ECO:0000256" key="2">
    <source>
        <dbReference type="ARBA" id="ARBA00004651"/>
    </source>
</evidence>
<comment type="caution">
    <text evidence="17">The sequence shown here is derived from an EMBL/GenBank/DDBJ whole genome shotgun (WGS) entry which is preliminary data.</text>
</comment>
<feature type="coiled-coil region" evidence="14">
    <location>
        <begin position="97"/>
        <end position="140"/>
    </location>
</feature>
<keyword evidence="6" id="KW-0808">Transferase</keyword>
<keyword evidence="10" id="KW-0067">ATP-binding</keyword>
<evidence type="ECO:0000256" key="7">
    <source>
        <dbReference type="ARBA" id="ARBA00022692"/>
    </source>
</evidence>
<comment type="subcellular location">
    <subcellularLocation>
        <location evidence="2">Cell membrane</location>
        <topology evidence="2">Multi-pass membrane protein</topology>
    </subcellularLocation>
</comment>
<dbReference type="GO" id="GO:0005886">
    <property type="term" value="C:plasma membrane"/>
    <property type="evidence" value="ECO:0007669"/>
    <property type="project" value="UniProtKB-SubCell"/>
</dbReference>
<dbReference type="EC" id="2.7.13.3" evidence="3"/>
<dbReference type="InterPro" id="IPR036890">
    <property type="entry name" value="HATPase_C_sf"/>
</dbReference>
<evidence type="ECO:0000256" key="6">
    <source>
        <dbReference type="ARBA" id="ARBA00022679"/>
    </source>
</evidence>
<evidence type="ECO:0000256" key="3">
    <source>
        <dbReference type="ARBA" id="ARBA00012438"/>
    </source>
</evidence>
<evidence type="ECO:0000313" key="17">
    <source>
        <dbReference type="EMBL" id="NEZ46227.1"/>
    </source>
</evidence>
<dbReference type="InterPro" id="IPR005467">
    <property type="entry name" value="His_kinase_dom"/>
</dbReference>
<feature type="domain" description="Histidine kinase" evidence="16">
    <location>
        <begin position="505"/>
        <end position="702"/>
    </location>
</feature>
<dbReference type="AlphaFoldDB" id="A0A6M0R8X5"/>